<keyword evidence="4" id="KW-1185">Reference proteome</keyword>
<dbReference type="Gene3D" id="2.40.30.170">
    <property type="match status" value="1"/>
</dbReference>
<feature type="domain" description="AprE-like beta-barrel" evidence="2">
    <location>
        <begin position="248"/>
        <end position="333"/>
    </location>
</feature>
<dbReference type="Proteomes" id="UP001190825">
    <property type="component" value="Unassembled WGS sequence"/>
</dbReference>
<dbReference type="PANTHER" id="PTHR30386">
    <property type="entry name" value="MEMBRANE FUSION SUBUNIT OF EMRAB-TOLC MULTIDRUG EFFLUX PUMP"/>
    <property type="match status" value="1"/>
</dbReference>
<accession>A0ABX4TVJ5</accession>
<evidence type="ECO:0000313" key="3">
    <source>
        <dbReference type="EMBL" id="PLU09362.1"/>
    </source>
</evidence>
<comment type="caution">
    <text evidence="3">The sequence shown here is derived from an EMBL/GenBank/DDBJ whole genome shotgun (WGS) entry which is preliminary data.</text>
</comment>
<protein>
    <submittedName>
        <fullName evidence="3">Hemolysin secretion protein D</fullName>
    </submittedName>
</protein>
<dbReference type="RefSeq" id="WP_101778426.1">
    <property type="nucleotide sequence ID" value="NZ_NBUC01000009.1"/>
</dbReference>
<reference evidence="3 4" key="1">
    <citation type="journal article" date="2018" name="FEMS Microbiol. Ecol.">
        <title>Co-invading symbiotic mutualists of Medicago polymorpha retain high ancestral diversity and contain diverse accessory genomes.</title>
        <authorList>
            <person name="Porter S.S."/>
            <person name="Faber-Hammond J.J."/>
            <person name="Friesen M.L."/>
        </authorList>
    </citation>
    <scope>NUCLEOTIDE SEQUENCE [LARGE SCALE GENOMIC DNA]</scope>
    <source>
        <strain evidence="3 4">Str16</strain>
    </source>
</reference>
<sequence length="360" mass="38945">MAIYKVIVLSAVAALVSLPLVTIPVSVQSAGSIRPVIEKTPLVAPVSGLVSRILAVDNGRVAKGQEILTLDGGVVEEKLVALRADIRAKSDFASDLEGLISSATTTGRVRLLTETAKFERAHFLNLLRENEFSRSNAAAELDLAKRLLSISTTPAKSVHEKAFALQSIEVQRETLLKSKSAEWSQKLLDTALRLKELAANLRQLEKELDLTHIRTPVSGALEGFSGLSPGSYVQAGQTVGSVSPSGELVAHIYVSPNDIGLVRLGQSVRLEVDAFNYNQWGLIEATVLDVAQDFTLIDGRPTFKVRCTLSRSHLALNNGAIGHLKKGMTVRARFLVADRTILQLLYRGADDWLNPLVAGR</sequence>
<dbReference type="EMBL" id="NBUC01000009">
    <property type="protein sequence ID" value="PLU09362.1"/>
    <property type="molecule type" value="Genomic_DNA"/>
</dbReference>
<evidence type="ECO:0000313" key="4">
    <source>
        <dbReference type="Proteomes" id="UP001190825"/>
    </source>
</evidence>
<name>A0ABX4TVJ5_9HYPH</name>
<dbReference type="PANTHER" id="PTHR30386:SF27">
    <property type="entry name" value="MEMBRANE FUSION PROTEIN (MFP) FAMILY PROTEIN"/>
    <property type="match status" value="1"/>
</dbReference>
<evidence type="ECO:0000256" key="1">
    <source>
        <dbReference type="SAM" id="Coils"/>
    </source>
</evidence>
<organism evidence="3 4">
    <name type="scientific">Sinorhizobium medicae</name>
    <dbReference type="NCBI Taxonomy" id="110321"/>
    <lineage>
        <taxon>Bacteria</taxon>
        <taxon>Pseudomonadati</taxon>
        <taxon>Pseudomonadota</taxon>
        <taxon>Alphaproteobacteria</taxon>
        <taxon>Hyphomicrobiales</taxon>
        <taxon>Rhizobiaceae</taxon>
        <taxon>Sinorhizobium/Ensifer group</taxon>
        <taxon>Sinorhizobium</taxon>
    </lineage>
</organism>
<dbReference type="InterPro" id="IPR058982">
    <property type="entry name" value="Beta-barrel_AprE"/>
</dbReference>
<dbReference type="Pfam" id="PF26002">
    <property type="entry name" value="Beta-barrel_AprE"/>
    <property type="match status" value="1"/>
</dbReference>
<feature type="coiled-coil region" evidence="1">
    <location>
        <begin position="187"/>
        <end position="214"/>
    </location>
</feature>
<keyword evidence="1" id="KW-0175">Coiled coil</keyword>
<gene>
    <name evidence="3" type="ORF">BMJ33_01180</name>
</gene>
<dbReference type="InterPro" id="IPR050739">
    <property type="entry name" value="MFP"/>
</dbReference>
<evidence type="ECO:0000259" key="2">
    <source>
        <dbReference type="Pfam" id="PF26002"/>
    </source>
</evidence>
<proteinExistence type="predicted"/>